<comment type="pathway">
    <text evidence="2">Protein modification; protein glycosylation.</text>
</comment>
<feature type="chain" id="PRO_5046934559" evidence="12">
    <location>
        <begin position="17"/>
        <end position="522"/>
    </location>
</feature>
<accession>A0ABR4Q2D7</accession>
<evidence type="ECO:0000256" key="2">
    <source>
        <dbReference type="ARBA" id="ARBA00004922"/>
    </source>
</evidence>
<dbReference type="Proteomes" id="UP001651158">
    <property type="component" value="Unassembled WGS sequence"/>
</dbReference>
<evidence type="ECO:0000256" key="4">
    <source>
        <dbReference type="ARBA" id="ARBA00022679"/>
    </source>
</evidence>
<protein>
    <submittedName>
        <fullName evidence="13">Beta-13-galactosyl-O-glycosyl-glycoprotein beta-16-N-acetylglucosaminyltransferase</fullName>
    </submittedName>
</protein>
<keyword evidence="5 11" id="KW-0812">Transmembrane</keyword>
<evidence type="ECO:0000313" key="13">
    <source>
        <dbReference type="EMBL" id="KAL5103846.1"/>
    </source>
</evidence>
<keyword evidence="6" id="KW-0735">Signal-anchor</keyword>
<dbReference type="Pfam" id="PF02485">
    <property type="entry name" value="Branch"/>
    <property type="match status" value="1"/>
</dbReference>
<evidence type="ECO:0000256" key="9">
    <source>
        <dbReference type="ARBA" id="ARBA00023180"/>
    </source>
</evidence>
<dbReference type="InterPro" id="IPR003406">
    <property type="entry name" value="Glyco_trans_14"/>
</dbReference>
<evidence type="ECO:0000256" key="7">
    <source>
        <dbReference type="ARBA" id="ARBA00022989"/>
    </source>
</evidence>
<comment type="caution">
    <text evidence="13">The sequence shown here is derived from an EMBL/GenBank/DDBJ whole genome shotgun (WGS) entry which is preliminary data.</text>
</comment>
<reference evidence="13 14" key="1">
    <citation type="journal article" date="2022" name="Front. Cell. Infect. Microbiol.">
        <title>The Genomes of Two Strains of Taenia crassiceps the Animal Model for the Study of Human Cysticercosis.</title>
        <authorList>
            <person name="Bobes R.J."/>
            <person name="Estrada K."/>
            <person name="Rios-Valencia D.G."/>
            <person name="Calderon-Gallegos A."/>
            <person name="de la Torre P."/>
            <person name="Carrero J.C."/>
            <person name="Sanchez-Flores A."/>
            <person name="Laclette J.P."/>
        </authorList>
    </citation>
    <scope>NUCLEOTIDE SEQUENCE [LARGE SCALE GENOMIC DNA]</scope>
    <source>
        <strain evidence="13">WFUcys</strain>
    </source>
</reference>
<evidence type="ECO:0000256" key="8">
    <source>
        <dbReference type="ARBA" id="ARBA00023136"/>
    </source>
</evidence>
<feature type="transmembrane region" description="Helical" evidence="11">
    <location>
        <begin position="146"/>
        <end position="164"/>
    </location>
</feature>
<gene>
    <name evidence="13" type="ORF">TcWFU_002019</name>
</gene>
<keyword evidence="4" id="KW-0808">Transferase</keyword>
<sequence>MKVQLWLVFLLAAVLAGKHGEVSAAIADESTLPRHFHWHRVGAEAVTLTWDTRNLPKLRGAQIIMQINAESGFLIKASSFSIGEVTRICFEFRNRWDRLHLRGDGVCLNTAAFHRVGGTQVALHSLHLIMIKLGDIAMKIRCRREVLFTISLGITTTAFILLVLNWTKMQRAVDEEDRHYFTTVNSPSHSQCLQFRRQFPIVGGRDGDMDIAFTLVVHKDPLQIARLLRMIYRENNYYCIHADAKSSQSFVDALNGIAKCFGANVQLVPASQRVEVSWGDESVLLPQLICAAQALRQHSSWRYLVNLVGQDFPLRTNLELIAALRALNGSNLIESFPIDEYKYRVGNAKLPLGATWFKGSIYGAYRREFLEETIHAERLQPIRSMIVRRKAFRNPDELFFPTFAYNPHLRLPGACLTAPSPSSERGMHFLAKYVIWLGYDLPCTTKYVRGVCILGREHVNLLKSAPHIAANKFHADYEQEAYDEMERWYFEKAKAESTSRFYSHHHFDPSLYARLSCSRNHL</sequence>
<comment type="subcellular location">
    <subcellularLocation>
        <location evidence="1">Membrane</location>
        <topology evidence="1">Single-pass type II membrane protein</topology>
    </subcellularLocation>
</comment>
<keyword evidence="3" id="KW-0328">Glycosyltransferase</keyword>
<evidence type="ECO:0000313" key="14">
    <source>
        <dbReference type="Proteomes" id="UP001651158"/>
    </source>
</evidence>
<evidence type="ECO:0000256" key="12">
    <source>
        <dbReference type="SAM" id="SignalP"/>
    </source>
</evidence>
<keyword evidence="12" id="KW-0732">Signal</keyword>
<comment type="similarity">
    <text evidence="10">Belongs to the glycosyltransferase 14 family.</text>
</comment>
<organism evidence="13 14">
    <name type="scientific">Taenia crassiceps</name>
    <dbReference type="NCBI Taxonomy" id="6207"/>
    <lineage>
        <taxon>Eukaryota</taxon>
        <taxon>Metazoa</taxon>
        <taxon>Spiralia</taxon>
        <taxon>Lophotrochozoa</taxon>
        <taxon>Platyhelminthes</taxon>
        <taxon>Cestoda</taxon>
        <taxon>Eucestoda</taxon>
        <taxon>Cyclophyllidea</taxon>
        <taxon>Taeniidae</taxon>
        <taxon>Taenia</taxon>
    </lineage>
</organism>
<evidence type="ECO:0000256" key="1">
    <source>
        <dbReference type="ARBA" id="ARBA00004606"/>
    </source>
</evidence>
<evidence type="ECO:0000256" key="6">
    <source>
        <dbReference type="ARBA" id="ARBA00022968"/>
    </source>
</evidence>
<feature type="signal peptide" evidence="12">
    <location>
        <begin position="1"/>
        <end position="16"/>
    </location>
</feature>
<proteinExistence type="inferred from homology"/>
<keyword evidence="9" id="KW-0325">Glycoprotein</keyword>
<keyword evidence="8 11" id="KW-0472">Membrane</keyword>
<name>A0ABR4Q2D7_9CEST</name>
<dbReference type="PANTHER" id="PTHR19297:SF191">
    <property type="entry name" value="PROTEIN XYLOSYLTRANSFERASE"/>
    <property type="match status" value="1"/>
</dbReference>
<evidence type="ECO:0000256" key="10">
    <source>
        <dbReference type="ARBA" id="ARBA00038150"/>
    </source>
</evidence>
<evidence type="ECO:0000256" key="5">
    <source>
        <dbReference type="ARBA" id="ARBA00022692"/>
    </source>
</evidence>
<evidence type="ECO:0000256" key="3">
    <source>
        <dbReference type="ARBA" id="ARBA00022676"/>
    </source>
</evidence>
<keyword evidence="7 11" id="KW-1133">Transmembrane helix</keyword>
<evidence type="ECO:0000256" key="11">
    <source>
        <dbReference type="SAM" id="Phobius"/>
    </source>
</evidence>
<dbReference type="PANTHER" id="PTHR19297">
    <property type="entry name" value="GLYCOSYLTRANSFERASE 14 FAMILY MEMBER"/>
    <property type="match status" value="1"/>
</dbReference>
<keyword evidence="14" id="KW-1185">Reference proteome</keyword>
<dbReference type="EMBL" id="JAKROA010000015">
    <property type="protein sequence ID" value="KAL5103846.1"/>
    <property type="molecule type" value="Genomic_DNA"/>
</dbReference>